<proteinExistence type="predicted"/>
<gene>
    <name evidence="1" type="ORF">PCLFYP37_03408</name>
</gene>
<organism evidence="1">
    <name type="scientific">Paraprevotella clara</name>
    <dbReference type="NCBI Taxonomy" id="454154"/>
    <lineage>
        <taxon>Bacteria</taxon>
        <taxon>Pseudomonadati</taxon>
        <taxon>Bacteroidota</taxon>
        <taxon>Bacteroidia</taxon>
        <taxon>Bacteroidales</taxon>
        <taxon>Prevotellaceae</taxon>
        <taxon>Paraprevotella</taxon>
    </lineage>
</organism>
<reference evidence="1" key="1">
    <citation type="submission" date="2019-11" db="EMBL/GenBank/DDBJ databases">
        <authorList>
            <person name="Feng L."/>
        </authorList>
    </citation>
    <scope>NUCLEOTIDE SEQUENCE</scope>
    <source>
        <strain evidence="1">PclaraLFYP37</strain>
    </source>
</reference>
<evidence type="ECO:0000313" key="1">
    <source>
        <dbReference type="EMBL" id="VYU63355.1"/>
    </source>
</evidence>
<name>A0A6N3GGD9_9BACT</name>
<protein>
    <submittedName>
        <fullName evidence="1">Uncharacterized protein</fullName>
    </submittedName>
</protein>
<dbReference type="EMBL" id="CACRUT010000029">
    <property type="protein sequence ID" value="VYU63355.1"/>
    <property type="molecule type" value="Genomic_DNA"/>
</dbReference>
<dbReference type="AlphaFoldDB" id="A0A6N3GGD9"/>
<accession>A0A6N3GGD9</accession>
<sequence length="43" mass="5063">MDITIPNGMQRPSRRTIAFLKLFARSYKELEFADGEFARMILK</sequence>